<reference evidence="2 3" key="1">
    <citation type="submission" date="2017-07" db="EMBL/GenBank/DDBJ databases">
        <title>Flavobacterium cyanobacteriorum sp. nov., isolated from cyanobacterial aggregates in a eutrophic lake.</title>
        <authorList>
            <person name="Cai H."/>
        </authorList>
    </citation>
    <scope>NUCLEOTIDE SEQUENCE [LARGE SCALE GENOMIC DNA]</scope>
    <source>
        <strain evidence="2 3">TH167</strain>
    </source>
</reference>
<evidence type="ECO:0000313" key="2">
    <source>
        <dbReference type="EMBL" id="OYQ41967.1"/>
    </source>
</evidence>
<feature type="transmembrane region" description="Helical" evidence="1">
    <location>
        <begin position="230"/>
        <end position="248"/>
    </location>
</feature>
<organism evidence="2 3">
    <name type="scientific">Flavobacterium aurantiibacter</name>
    <dbReference type="NCBI Taxonomy" id="2023067"/>
    <lineage>
        <taxon>Bacteria</taxon>
        <taxon>Pseudomonadati</taxon>
        <taxon>Bacteroidota</taxon>
        <taxon>Flavobacteriia</taxon>
        <taxon>Flavobacteriales</taxon>
        <taxon>Flavobacteriaceae</taxon>
        <taxon>Flavobacterium</taxon>
    </lineage>
</organism>
<protein>
    <recommendedName>
        <fullName evidence="4">DUF3667 domain-containing protein</fullName>
    </recommendedName>
</protein>
<dbReference type="EMBL" id="NOXX01000217">
    <property type="protein sequence ID" value="OYQ41967.1"/>
    <property type="molecule type" value="Genomic_DNA"/>
</dbReference>
<keyword evidence="1" id="KW-0812">Transmembrane</keyword>
<gene>
    <name evidence="2" type="ORF">CHX27_12700</name>
</gene>
<feature type="transmembrane region" description="Helical" evidence="1">
    <location>
        <begin position="297"/>
        <end position="315"/>
    </location>
</feature>
<sequence length="365" mass="42966">MSKAPVRTDKTCLNCRHVVENCFCPNCGQENVSVRKNFYHLFVHFFEDLTHYENAFWRTIKNLITKPGSLTSEYLSGKRMSYLAPIRLYIFISFVTFLSINLLPADSDAVTVNMNEQTKVGKIDVETAKKNAHNLVSDLAKDNKIGKKEADSLKNFIASVRKKDDDISVGFFQDDAKTLEEYDEKIKEMSEKEKPSAIEQMFVRKSIELNNRYTGKELQERFFETFKHNLPKVLFIYMPLFAFILWIFESKKKYYYFDHGIFTLHYFSFLLLMLLLEHLLSWFFLITGLEGYTAVEVIYSIIVLGLLFYSFYYFFPAHHRFYKTERVITFFKGIFIFMINCFLIILVLTGMALYTFYNNPLGEII</sequence>
<evidence type="ECO:0000256" key="1">
    <source>
        <dbReference type="SAM" id="Phobius"/>
    </source>
</evidence>
<keyword evidence="1" id="KW-1133">Transmembrane helix</keyword>
<dbReference type="OrthoDB" id="675873at2"/>
<keyword evidence="1" id="KW-0472">Membrane</keyword>
<dbReference type="Proteomes" id="UP000216035">
    <property type="component" value="Unassembled WGS sequence"/>
</dbReference>
<feature type="transmembrane region" description="Helical" evidence="1">
    <location>
        <begin position="86"/>
        <end position="105"/>
    </location>
</feature>
<name>A0A255ZK84_9FLAO</name>
<dbReference type="RefSeq" id="WP_094487137.1">
    <property type="nucleotide sequence ID" value="NZ_NOXX01000217.1"/>
</dbReference>
<feature type="transmembrane region" description="Helical" evidence="1">
    <location>
        <begin position="260"/>
        <end position="285"/>
    </location>
</feature>
<feature type="transmembrane region" description="Helical" evidence="1">
    <location>
        <begin position="335"/>
        <end position="357"/>
    </location>
</feature>
<accession>A0A255ZK84</accession>
<proteinExistence type="predicted"/>
<comment type="caution">
    <text evidence="2">The sequence shown here is derived from an EMBL/GenBank/DDBJ whole genome shotgun (WGS) entry which is preliminary data.</text>
</comment>
<keyword evidence="3" id="KW-1185">Reference proteome</keyword>
<dbReference type="InterPro" id="IPR022134">
    <property type="entry name" value="DUF3667"/>
</dbReference>
<evidence type="ECO:0000313" key="3">
    <source>
        <dbReference type="Proteomes" id="UP000216035"/>
    </source>
</evidence>
<dbReference type="AlphaFoldDB" id="A0A255ZK84"/>
<dbReference type="Pfam" id="PF12412">
    <property type="entry name" value="DUF3667"/>
    <property type="match status" value="1"/>
</dbReference>
<evidence type="ECO:0008006" key="4">
    <source>
        <dbReference type="Google" id="ProtNLM"/>
    </source>
</evidence>